<dbReference type="GO" id="GO:0016614">
    <property type="term" value="F:oxidoreductase activity, acting on CH-OH group of donors"/>
    <property type="evidence" value="ECO:0007669"/>
    <property type="project" value="InterPro"/>
</dbReference>
<keyword evidence="7" id="KW-1185">Reference proteome</keyword>
<evidence type="ECO:0000256" key="2">
    <source>
        <dbReference type="ARBA" id="ARBA00010790"/>
    </source>
</evidence>
<sequence length="574" mass="60947">MRGVGQAMDGQRRIDDGVHDYVVVGGGTAGCVLAARLSENPSARVLLLEAGDDVEPGNEPADILSIHADSALNPNYRWAVPAVELRSEGDVGSAHQARILGGGSSLMGMLSLRGLPDDYDGWARQGAHGWSWDEVLPWFRKVERDLDFADDLHGDAGPVTIRRNPRASWPPLSRALADHAAGRGLPFIGDMNGDFRDGLFPLPLAQTADRRQSSSICYLTAPVRARANLRIVTRAAALRVVVEAGRAVAVDARLDRGGIVRFRACREVILSAGALLSPALLMKSGIGPAARLRELGIELIADSPGVGRDLQNHPMIFLTSFLPRRARDRNCAISLVHNCVRYSSGSGNPVSDLYILCLNRTANHPLGVALGALQSYLLKPASRGTVDLRSPDPLAAPLVDFNLLSHPLDLERTIRSLRDMAGIARSPEFMALGANFFAVKFSARLRRLNRPTPMNLALSSLAAGLYDLLPASRGLLERAMPAGPRAAAIASASDAELAAIAREYVGASGHHSSTCRMGAADDLGAVVDPGGRVRGVGGLRVVDASIMPTVPRGNTNLPTLMIAEKLGAEIALGA</sequence>
<dbReference type="PROSITE" id="PS51257">
    <property type="entry name" value="PROKAR_LIPOPROTEIN"/>
    <property type="match status" value="1"/>
</dbReference>
<comment type="similarity">
    <text evidence="2">Belongs to the GMC oxidoreductase family.</text>
</comment>
<name>A0A1T5EKW1_9SPHN</name>
<evidence type="ECO:0000256" key="4">
    <source>
        <dbReference type="ARBA" id="ARBA00022827"/>
    </source>
</evidence>
<evidence type="ECO:0000256" key="3">
    <source>
        <dbReference type="ARBA" id="ARBA00022630"/>
    </source>
</evidence>
<dbReference type="PROSITE" id="PS00624">
    <property type="entry name" value="GMC_OXRED_2"/>
    <property type="match status" value="1"/>
</dbReference>
<evidence type="ECO:0000313" key="6">
    <source>
        <dbReference type="EMBL" id="SKB84594.1"/>
    </source>
</evidence>
<dbReference type="AlphaFoldDB" id="A0A1T5EKW1"/>
<dbReference type="EMBL" id="FUYM01000007">
    <property type="protein sequence ID" value="SKB84594.1"/>
    <property type="molecule type" value="Genomic_DNA"/>
</dbReference>
<keyword evidence="3" id="KW-0285">Flavoprotein</keyword>
<dbReference type="SUPFAM" id="SSF51905">
    <property type="entry name" value="FAD/NAD(P)-binding domain"/>
    <property type="match status" value="1"/>
</dbReference>
<evidence type="ECO:0000259" key="5">
    <source>
        <dbReference type="PROSITE" id="PS00624"/>
    </source>
</evidence>
<dbReference type="InterPro" id="IPR007867">
    <property type="entry name" value="GMC_OxRtase_C"/>
</dbReference>
<dbReference type="InterPro" id="IPR012132">
    <property type="entry name" value="GMC_OxRdtase"/>
</dbReference>
<dbReference type="SUPFAM" id="SSF54373">
    <property type="entry name" value="FAD-linked reductases, C-terminal domain"/>
    <property type="match status" value="1"/>
</dbReference>
<accession>A0A1T5EKW1</accession>
<reference evidence="7" key="1">
    <citation type="submission" date="2017-02" db="EMBL/GenBank/DDBJ databases">
        <authorList>
            <person name="Varghese N."/>
            <person name="Submissions S."/>
        </authorList>
    </citation>
    <scope>NUCLEOTIDE SEQUENCE [LARGE SCALE GENOMIC DNA]</scope>
    <source>
        <strain evidence="7">UM2</strain>
    </source>
</reference>
<dbReference type="PANTHER" id="PTHR11552:SF147">
    <property type="entry name" value="CHOLINE DEHYDROGENASE, MITOCHONDRIAL"/>
    <property type="match status" value="1"/>
</dbReference>
<dbReference type="GO" id="GO:0050660">
    <property type="term" value="F:flavin adenine dinucleotide binding"/>
    <property type="evidence" value="ECO:0007669"/>
    <property type="project" value="InterPro"/>
</dbReference>
<comment type="cofactor">
    <cofactor evidence="1">
        <name>FAD</name>
        <dbReference type="ChEBI" id="CHEBI:57692"/>
    </cofactor>
</comment>
<keyword evidence="4" id="KW-0274">FAD</keyword>
<feature type="domain" description="Glucose-methanol-choline oxidoreductase N-terminal" evidence="5">
    <location>
        <begin position="273"/>
        <end position="287"/>
    </location>
</feature>
<dbReference type="OrthoDB" id="9785276at2"/>
<dbReference type="PANTHER" id="PTHR11552">
    <property type="entry name" value="GLUCOSE-METHANOL-CHOLINE GMC OXIDOREDUCTASE"/>
    <property type="match status" value="1"/>
</dbReference>
<gene>
    <name evidence="6" type="ORF">SAMN06295920_10764</name>
</gene>
<dbReference type="Gene3D" id="3.30.410.40">
    <property type="match status" value="1"/>
</dbReference>
<dbReference type="Proteomes" id="UP000189818">
    <property type="component" value="Unassembled WGS sequence"/>
</dbReference>
<evidence type="ECO:0000313" key="7">
    <source>
        <dbReference type="Proteomes" id="UP000189818"/>
    </source>
</evidence>
<dbReference type="Gene3D" id="3.50.50.60">
    <property type="entry name" value="FAD/NAD(P)-binding domain"/>
    <property type="match status" value="2"/>
</dbReference>
<dbReference type="PIRSF" id="PIRSF000137">
    <property type="entry name" value="Alcohol_oxidase"/>
    <property type="match status" value="1"/>
</dbReference>
<dbReference type="InterPro" id="IPR036188">
    <property type="entry name" value="FAD/NAD-bd_sf"/>
</dbReference>
<protein>
    <submittedName>
        <fullName evidence="6">5-(Hydroxymethyl)furfural/furfural oxidase</fullName>
    </submittedName>
</protein>
<dbReference type="Pfam" id="PF00732">
    <property type="entry name" value="GMC_oxred_N"/>
    <property type="match status" value="1"/>
</dbReference>
<organism evidence="6 7">
    <name type="scientific">Rhizorhabdus histidinilytica</name>
    <dbReference type="NCBI Taxonomy" id="439228"/>
    <lineage>
        <taxon>Bacteria</taxon>
        <taxon>Pseudomonadati</taxon>
        <taxon>Pseudomonadota</taxon>
        <taxon>Alphaproteobacteria</taxon>
        <taxon>Sphingomonadales</taxon>
        <taxon>Sphingomonadaceae</taxon>
        <taxon>Rhizorhabdus</taxon>
    </lineage>
</organism>
<dbReference type="Pfam" id="PF05199">
    <property type="entry name" value="GMC_oxred_C"/>
    <property type="match status" value="1"/>
</dbReference>
<dbReference type="STRING" id="439228.SAMN06295920_10764"/>
<proteinExistence type="inferred from homology"/>
<dbReference type="RefSeq" id="WP_079649165.1">
    <property type="nucleotide sequence ID" value="NZ_JBHRVT010000003.1"/>
</dbReference>
<evidence type="ECO:0000256" key="1">
    <source>
        <dbReference type="ARBA" id="ARBA00001974"/>
    </source>
</evidence>
<dbReference type="InterPro" id="IPR000172">
    <property type="entry name" value="GMC_OxRdtase_N"/>
</dbReference>